<accession>A0A399ES99</accession>
<keyword evidence="3 5" id="KW-1133">Transmembrane helix</keyword>
<gene>
    <name evidence="6" type="ORF">Mterra_01690</name>
</gene>
<evidence type="ECO:0000256" key="2">
    <source>
        <dbReference type="ARBA" id="ARBA00022692"/>
    </source>
</evidence>
<feature type="transmembrane region" description="Helical" evidence="5">
    <location>
        <begin position="119"/>
        <end position="138"/>
    </location>
</feature>
<feature type="transmembrane region" description="Helical" evidence="5">
    <location>
        <begin position="12"/>
        <end position="32"/>
    </location>
</feature>
<evidence type="ECO:0000313" key="6">
    <source>
        <dbReference type="EMBL" id="RIH85452.1"/>
    </source>
</evidence>
<reference evidence="6 7" key="1">
    <citation type="submission" date="2018-08" db="EMBL/GenBank/DDBJ databases">
        <title>Meiothermus terrae DSM 26712 genome sequencing project.</title>
        <authorList>
            <person name="Da Costa M.S."/>
            <person name="Albuquerque L."/>
            <person name="Raposo P."/>
            <person name="Froufe H.J.C."/>
            <person name="Barroso C.S."/>
            <person name="Egas C."/>
        </authorList>
    </citation>
    <scope>NUCLEOTIDE SEQUENCE [LARGE SCALE GENOMIC DNA]</scope>
    <source>
        <strain evidence="6 7">DSM 26712</strain>
    </source>
</reference>
<evidence type="ECO:0000256" key="5">
    <source>
        <dbReference type="SAM" id="Phobius"/>
    </source>
</evidence>
<keyword evidence="4 5" id="KW-0472">Membrane</keyword>
<feature type="transmembrane region" description="Helical" evidence="5">
    <location>
        <begin position="94"/>
        <end position="112"/>
    </location>
</feature>
<dbReference type="OrthoDB" id="34562at2"/>
<evidence type="ECO:0000313" key="7">
    <source>
        <dbReference type="Proteomes" id="UP000265715"/>
    </source>
</evidence>
<dbReference type="AlphaFoldDB" id="A0A399ES99"/>
<proteinExistence type="predicted"/>
<name>A0A399ES99_9DEIN</name>
<comment type="subcellular location">
    <subcellularLocation>
        <location evidence="1">Membrane</location>
        <topology evidence="1">Multi-pass membrane protein</topology>
    </subcellularLocation>
</comment>
<protein>
    <submittedName>
        <fullName evidence="6">Nicotinamide mononucleotide transporter</fullName>
    </submittedName>
</protein>
<feature type="transmembrane region" description="Helical" evidence="5">
    <location>
        <begin position="158"/>
        <end position="184"/>
    </location>
</feature>
<feature type="transmembrane region" description="Helical" evidence="5">
    <location>
        <begin position="44"/>
        <end position="74"/>
    </location>
</feature>
<evidence type="ECO:0000256" key="4">
    <source>
        <dbReference type="ARBA" id="ARBA00023136"/>
    </source>
</evidence>
<dbReference type="Proteomes" id="UP000265715">
    <property type="component" value="Unassembled WGS sequence"/>
</dbReference>
<dbReference type="RefSeq" id="WP_119314814.1">
    <property type="nucleotide sequence ID" value="NZ_QXDL01000058.1"/>
</dbReference>
<organism evidence="6 7">
    <name type="scientific">Calidithermus terrae</name>
    <dbReference type="NCBI Taxonomy" id="1408545"/>
    <lineage>
        <taxon>Bacteria</taxon>
        <taxon>Thermotogati</taxon>
        <taxon>Deinococcota</taxon>
        <taxon>Deinococci</taxon>
        <taxon>Thermales</taxon>
        <taxon>Thermaceae</taxon>
        <taxon>Calidithermus</taxon>
    </lineage>
</organism>
<dbReference type="GO" id="GO:0034257">
    <property type="term" value="F:nicotinamide riboside transmembrane transporter activity"/>
    <property type="evidence" value="ECO:0007669"/>
    <property type="project" value="InterPro"/>
</dbReference>
<keyword evidence="2 5" id="KW-0812">Transmembrane</keyword>
<dbReference type="Pfam" id="PF04973">
    <property type="entry name" value="NMN_transporter"/>
    <property type="match status" value="1"/>
</dbReference>
<comment type="caution">
    <text evidence="6">The sequence shown here is derived from an EMBL/GenBank/DDBJ whole genome shotgun (WGS) entry which is preliminary data.</text>
</comment>
<evidence type="ECO:0000256" key="3">
    <source>
        <dbReference type="ARBA" id="ARBA00022989"/>
    </source>
</evidence>
<keyword evidence="7" id="KW-1185">Reference proteome</keyword>
<sequence length="203" mass="23403">MINLFGFDVPAWAFDWTGSLCVVVSLVFLFGKRLAYWHWSNASLLPYFLLFTAGGQWMLAGLQVTYLIFGVHGLYLWHLERRRDAGEIRFNEPLWYSVTWVASLAIFAYTVAVTDFSQAWNWVQFGAVSLALVANFATTRKWAWGWPVWIGVNAVQAVYFQHLGLWGLFGLQFVLAGMSVYGWLEWRRQERHGRARRQQPAGA</sequence>
<evidence type="ECO:0000256" key="1">
    <source>
        <dbReference type="ARBA" id="ARBA00004141"/>
    </source>
</evidence>
<dbReference type="GO" id="GO:0016020">
    <property type="term" value="C:membrane"/>
    <property type="evidence" value="ECO:0007669"/>
    <property type="project" value="UniProtKB-SubCell"/>
</dbReference>
<dbReference type="EMBL" id="QXDL01000058">
    <property type="protein sequence ID" value="RIH85452.1"/>
    <property type="molecule type" value="Genomic_DNA"/>
</dbReference>
<dbReference type="InterPro" id="IPR006419">
    <property type="entry name" value="NMN_transpt_PnuC"/>
</dbReference>